<name>A0ABV8LJV1_9ACTN</name>
<comment type="caution">
    <text evidence="4">The sequence shown here is derived from an EMBL/GenBank/DDBJ whole genome shotgun (WGS) entry which is preliminary data.</text>
</comment>
<proteinExistence type="predicted"/>
<dbReference type="GO" id="GO:0008168">
    <property type="term" value="F:methyltransferase activity"/>
    <property type="evidence" value="ECO:0007669"/>
    <property type="project" value="UniProtKB-KW"/>
</dbReference>
<dbReference type="Pfam" id="PF02086">
    <property type="entry name" value="MethyltransfD12"/>
    <property type="match status" value="1"/>
</dbReference>
<keyword evidence="2" id="KW-0808">Transferase</keyword>
<keyword evidence="3" id="KW-0949">S-adenosyl-L-methionine</keyword>
<dbReference type="Proteomes" id="UP001595816">
    <property type="component" value="Unassembled WGS sequence"/>
</dbReference>
<dbReference type="RefSeq" id="WP_253757600.1">
    <property type="nucleotide sequence ID" value="NZ_JAMZDZ010000001.1"/>
</dbReference>
<evidence type="ECO:0000256" key="1">
    <source>
        <dbReference type="ARBA" id="ARBA00022603"/>
    </source>
</evidence>
<protein>
    <submittedName>
        <fullName evidence="4">DNA adenine methylase</fullName>
    </submittedName>
</protein>
<keyword evidence="5" id="KW-1185">Reference proteome</keyword>
<organism evidence="4 5">
    <name type="scientific">Hamadaea flava</name>
    <dbReference type="NCBI Taxonomy" id="1742688"/>
    <lineage>
        <taxon>Bacteria</taxon>
        <taxon>Bacillati</taxon>
        <taxon>Actinomycetota</taxon>
        <taxon>Actinomycetes</taxon>
        <taxon>Micromonosporales</taxon>
        <taxon>Micromonosporaceae</taxon>
        <taxon>Hamadaea</taxon>
    </lineage>
</organism>
<keyword evidence="1 4" id="KW-0489">Methyltransferase</keyword>
<evidence type="ECO:0000256" key="2">
    <source>
        <dbReference type="ARBA" id="ARBA00022679"/>
    </source>
</evidence>
<dbReference type="InterPro" id="IPR029063">
    <property type="entry name" value="SAM-dependent_MTases_sf"/>
</dbReference>
<reference evidence="5" key="1">
    <citation type="journal article" date="2019" name="Int. J. Syst. Evol. Microbiol.">
        <title>The Global Catalogue of Microorganisms (GCM) 10K type strain sequencing project: providing services to taxonomists for standard genome sequencing and annotation.</title>
        <authorList>
            <consortium name="The Broad Institute Genomics Platform"/>
            <consortium name="The Broad Institute Genome Sequencing Center for Infectious Disease"/>
            <person name="Wu L."/>
            <person name="Ma J."/>
        </authorList>
    </citation>
    <scope>NUCLEOTIDE SEQUENCE [LARGE SCALE GENOMIC DNA]</scope>
    <source>
        <strain evidence="5">CGMCC 4.7289</strain>
    </source>
</reference>
<dbReference type="PRINTS" id="PR00505">
    <property type="entry name" value="D12N6MTFRASE"/>
</dbReference>
<dbReference type="Gene3D" id="3.40.50.150">
    <property type="entry name" value="Vaccinia Virus protein VP39"/>
    <property type="match status" value="2"/>
</dbReference>
<dbReference type="EMBL" id="JBHSAY010000005">
    <property type="protein sequence ID" value="MFC4130595.1"/>
    <property type="molecule type" value="Genomic_DNA"/>
</dbReference>
<dbReference type="PANTHER" id="PTHR30481">
    <property type="entry name" value="DNA ADENINE METHYLASE"/>
    <property type="match status" value="1"/>
</dbReference>
<dbReference type="GO" id="GO:0032259">
    <property type="term" value="P:methylation"/>
    <property type="evidence" value="ECO:0007669"/>
    <property type="project" value="UniProtKB-KW"/>
</dbReference>
<gene>
    <name evidence="4" type="ORF">ACFOZ4_08255</name>
</gene>
<evidence type="ECO:0000313" key="5">
    <source>
        <dbReference type="Proteomes" id="UP001595816"/>
    </source>
</evidence>
<dbReference type="PANTHER" id="PTHR30481:SF2">
    <property type="entry name" value="SITE-SPECIFIC DNA-METHYLTRANSFERASE (ADENINE-SPECIFIC)"/>
    <property type="match status" value="1"/>
</dbReference>
<sequence>MAAHVVRGERSQAVPKRVRPWPADEVLNKPAAVTDEKLFRQAVLSPLRYPGAKRQLVPIIESLVRANVPPPRLLLEPFCGGASTALRLLGTGAVQHAVLADADELVSSFWYTAAFHTSWLINRMMEEEVTVDRWDWWRMSNPRGVKERGLKCLFMNRTTFSGILHGWAGPIGGRAQSSPYKIDCRFNKDAIATRLRAIGELADTGRLLDVWHGDWTTSLARLKSAFGKLVDKDEILVYLDPPYVEKAPSLYVWSFEDDHHKQLAETLATELPFRWILSYDDTATTRSLYPANPTRTLIYVKNRYTAAGQPAENQRKQARVVRDELLVTNFLDVPDSSSYRVVAGSSVR</sequence>
<dbReference type="InterPro" id="IPR012327">
    <property type="entry name" value="MeTrfase_D12"/>
</dbReference>
<evidence type="ECO:0000313" key="4">
    <source>
        <dbReference type="EMBL" id="MFC4130595.1"/>
    </source>
</evidence>
<dbReference type="SUPFAM" id="SSF53335">
    <property type="entry name" value="S-adenosyl-L-methionine-dependent methyltransferases"/>
    <property type="match status" value="1"/>
</dbReference>
<evidence type="ECO:0000256" key="3">
    <source>
        <dbReference type="ARBA" id="ARBA00022691"/>
    </source>
</evidence>
<accession>A0ABV8LJV1</accession>